<evidence type="ECO:0000256" key="4">
    <source>
        <dbReference type="ARBA" id="ARBA00022833"/>
    </source>
</evidence>
<proteinExistence type="predicted"/>
<dbReference type="GO" id="GO:0005634">
    <property type="term" value="C:nucleus"/>
    <property type="evidence" value="ECO:0007669"/>
    <property type="project" value="UniProtKB-SubCell"/>
</dbReference>
<keyword evidence="4" id="KW-0862">Zinc</keyword>
<reference evidence="8" key="1">
    <citation type="submission" date="2021-12" db="EMBL/GenBank/DDBJ databases">
        <authorList>
            <person name="Martin H S."/>
        </authorList>
    </citation>
    <scope>NUCLEOTIDE SEQUENCE</scope>
</reference>
<dbReference type="OrthoDB" id="6482909at2759"/>
<dbReference type="PROSITE" id="PS50097">
    <property type="entry name" value="BTB"/>
    <property type="match status" value="1"/>
</dbReference>
<dbReference type="InterPro" id="IPR011333">
    <property type="entry name" value="SKP1/BTB/POZ_sf"/>
</dbReference>
<accession>A0A8J9Y458</accession>
<evidence type="ECO:0000313" key="9">
    <source>
        <dbReference type="Proteomes" id="UP000838878"/>
    </source>
</evidence>
<evidence type="ECO:0000256" key="2">
    <source>
        <dbReference type="ARBA" id="ARBA00022723"/>
    </source>
</evidence>
<keyword evidence="3" id="KW-0863">Zinc-finger</keyword>
<feature type="domain" description="BTB" evidence="7">
    <location>
        <begin position="31"/>
        <end position="96"/>
    </location>
</feature>
<evidence type="ECO:0000256" key="5">
    <source>
        <dbReference type="ARBA" id="ARBA00023242"/>
    </source>
</evidence>
<feature type="compositionally biased region" description="Basic residues" evidence="6">
    <location>
        <begin position="321"/>
        <end position="332"/>
    </location>
</feature>
<sequence>MLETQFSLSWEQHMHNISFGLSKFQQSGEFVDLTLAADGYFVKAHQMILSLVSPYIKDIITSLKCSHPVIFLTNISYKTLCSILDYVYKGEVQVSKEQLEDLIQAGKVLQIKGLQEMNPHTVALNSSTNQIMATTATSTDTKTENVQTKQEVKEDSQEQLFIIDNAQSNSEYINQDFVMEEGQNAQVELNEQTNSELQTGNFSCIIKNSTLNQDTSEFPVPFFTISNQGSLQLVLNGFIYFLKYNSTSASGHSQWKCVNYVNTKCQAYVITKNDRVIQRHSNHAHPTHEIKIAKKVSTGEIFCTTKSAEEFARTKKEMNSKHNRTKKSLAST</sequence>
<name>A0A8J9Y458_9NEOP</name>
<dbReference type="InterPro" id="IPR007588">
    <property type="entry name" value="Znf_FLYWCH"/>
</dbReference>
<dbReference type="AlphaFoldDB" id="A0A8J9Y458"/>
<evidence type="ECO:0000313" key="8">
    <source>
        <dbReference type="EMBL" id="CAH0714146.1"/>
    </source>
</evidence>
<dbReference type="Pfam" id="PF00651">
    <property type="entry name" value="BTB"/>
    <property type="match status" value="1"/>
</dbReference>
<keyword evidence="2" id="KW-0479">Metal-binding</keyword>
<dbReference type="InterPro" id="IPR000210">
    <property type="entry name" value="BTB/POZ_dom"/>
</dbReference>
<feature type="non-terminal residue" evidence="8">
    <location>
        <position position="332"/>
    </location>
</feature>
<dbReference type="Gene3D" id="3.30.710.10">
    <property type="entry name" value="Potassium Channel Kv1.1, Chain A"/>
    <property type="match status" value="1"/>
</dbReference>
<dbReference type="EMBL" id="OV170221">
    <property type="protein sequence ID" value="CAH0714146.1"/>
    <property type="molecule type" value="Genomic_DNA"/>
</dbReference>
<organism evidence="8 9">
    <name type="scientific">Brenthis ino</name>
    <name type="common">lesser marbled fritillary</name>
    <dbReference type="NCBI Taxonomy" id="405034"/>
    <lineage>
        <taxon>Eukaryota</taxon>
        <taxon>Metazoa</taxon>
        <taxon>Ecdysozoa</taxon>
        <taxon>Arthropoda</taxon>
        <taxon>Hexapoda</taxon>
        <taxon>Insecta</taxon>
        <taxon>Pterygota</taxon>
        <taxon>Neoptera</taxon>
        <taxon>Endopterygota</taxon>
        <taxon>Lepidoptera</taxon>
        <taxon>Glossata</taxon>
        <taxon>Ditrysia</taxon>
        <taxon>Papilionoidea</taxon>
        <taxon>Nymphalidae</taxon>
        <taxon>Heliconiinae</taxon>
        <taxon>Argynnini</taxon>
        <taxon>Brenthis</taxon>
    </lineage>
</organism>
<keyword evidence="5" id="KW-0539">Nucleus</keyword>
<comment type="subcellular location">
    <subcellularLocation>
        <location evidence="1">Nucleus</location>
    </subcellularLocation>
</comment>
<dbReference type="CDD" id="cd18315">
    <property type="entry name" value="BTB_POZ_BAB-like"/>
    <property type="match status" value="1"/>
</dbReference>
<dbReference type="Gene3D" id="2.20.25.240">
    <property type="match status" value="1"/>
</dbReference>
<protein>
    <recommendedName>
        <fullName evidence="7">BTB domain-containing protein</fullName>
    </recommendedName>
</protein>
<dbReference type="GO" id="GO:0008270">
    <property type="term" value="F:zinc ion binding"/>
    <property type="evidence" value="ECO:0007669"/>
    <property type="project" value="UniProtKB-KW"/>
</dbReference>
<dbReference type="SUPFAM" id="SSF54695">
    <property type="entry name" value="POZ domain"/>
    <property type="match status" value="1"/>
</dbReference>
<dbReference type="Proteomes" id="UP000838878">
    <property type="component" value="Chromosome 1"/>
</dbReference>
<dbReference type="PANTHER" id="PTHR23110">
    <property type="entry name" value="BTB DOMAIN TRANSCRIPTION FACTOR"/>
    <property type="match status" value="1"/>
</dbReference>
<dbReference type="Pfam" id="PF04500">
    <property type="entry name" value="FLYWCH"/>
    <property type="match status" value="1"/>
</dbReference>
<evidence type="ECO:0000256" key="3">
    <source>
        <dbReference type="ARBA" id="ARBA00022771"/>
    </source>
</evidence>
<dbReference type="SMART" id="SM00225">
    <property type="entry name" value="BTB"/>
    <property type="match status" value="1"/>
</dbReference>
<evidence type="ECO:0000259" key="7">
    <source>
        <dbReference type="PROSITE" id="PS50097"/>
    </source>
</evidence>
<keyword evidence="9" id="KW-1185">Reference proteome</keyword>
<dbReference type="PANTHER" id="PTHR23110:SF109">
    <property type="entry name" value="FI07618P-RELATED"/>
    <property type="match status" value="1"/>
</dbReference>
<evidence type="ECO:0000256" key="1">
    <source>
        <dbReference type="ARBA" id="ARBA00004123"/>
    </source>
</evidence>
<evidence type="ECO:0000256" key="6">
    <source>
        <dbReference type="SAM" id="MobiDB-lite"/>
    </source>
</evidence>
<dbReference type="GO" id="GO:0006357">
    <property type="term" value="P:regulation of transcription by RNA polymerase II"/>
    <property type="evidence" value="ECO:0007669"/>
    <property type="project" value="TreeGrafter"/>
</dbReference>
<dbReference type="InterPro" id="IPR051095">
    <property type="entry name" value="Dros_DevTransReg"/>
</dbReference>
<feature type="region of interest" description="Disordered" evidence="6">
    <location>
        <begin position="313"/>
        <end position="332"/>
    </location>
</feature>
<gene>
    <name evidence="8" type="ORF">BINO364_LOCUS1227</name>
</gene>